<comment type="catalytic activity">
    <reaction evidence="1">
        <text>(8S)-8-amino-7-oxononanoate + L-lysyl-[protein] + NADH + H(+) = N(6)-[(2S,3R)-2-amino-8-carboxyoctan-3-yl]-L-lysyl-[protein] + NAD(+) + H2O</text>
        <dbReference type="Rhea" id="RHEA:63672"/>
        <dbReference type="Rhea" id="RHEA-COMP:9752"/>
        <dbReference type="Rhea" id="RHEA-COMP:16405"/>
        <dbReference type="ChEBI" id="CHEBI:15377"/>
        <dbReference type="ChEBI" id="CHEBI:15378"/>
        <dbReference type="ChEBI" id="CHEBI:29969"/>
        <dbReference type="ChEBI" id="CHEBI:57540"/>
        <dbReference type="ChEBI" id="CHEBI:57945"/>
        <dbReference type="ChEBI" id="CHEBI:149468"/>
        <dbReference type="ChEBI" id="CHEBI:149472"/>
    </reaction>
</comment>
<comment type="pathway">
    <text evidence="1">Cofactor biosynthesis; biotin biosynthesis.</text>
</comment>
<dbReference type="Pfam" id="PF00208">
    <property type="entry name" value="ELFV_dehydrog"/>
    <property type="match status" value="1"/>
</dbReference>
<dbReference type="Proteomes" id="UP001204953">
    <property type="component" value="Unassembled WGS sequence"/>
</dbReference>
<dbReference type="GO" id="GO:0009102">
    <property type="term" value="P:biotin biosynthetic process"/>
    <property type="evidence" value="ECO:0007669"/>
    <property type="project" value="UniProtKB-UniRule"/>
</dbReference>
<organism evidence="4 5">
    <name type="scientific">Limnofasciculus baicalensis BBK-W-15</name>
    <dbReference type="NCBI Taxonomy" id="2699891"/>
    <lineage>
        <taxon>Bacteria</taxon>
        <taxon>Bacillati</taxon>
        <taxon>Cyanobacteriota</taxon>
        <taxon>Cyanophyceae</taxon>
        <taxon>Coleofasciculales</taxon>
        <taxon>Coleofasciculaceae</taxon>
        <taxon>Limnofasciculus</taxon>
        <taxon>Limnofasciculus baicalensis</taxon>
    </lineage>
</organism>
<protein>
    <recommendedName>
        <fullName evidence="1">(S)-8-amino-7-oxononanoate synthase BioU</fullName>
        <ecNumber evidence="1">2.6.1.121</ecNumber>
    </recommendedName>
    <alternativeName>
        <fullName evidence="1">8-amino-7-oxononanoate carboxylating dehydrogenase</fullName>
    </alternativeName>
</protein>
<dbReference type="Gene3D" id="3.40.50.720">
    <property type="entry name" value="NAD(P)-binding Rossmann-like Domain"/>
    <property type="match status" value="1"/>
</dbReference>
<dbReference type="EMBL" id="JAMZMM010000309">
    <property type="protein sequence ID" value="MCP2731300.1"/>
    <property type="molecule type" value="Genomic_DNA"/>
</dbReference>
<dbReference type="GO" id="GO:0051287">
    <property type="term" value="F:NAD binding"/>
    <property type="evidence" value="ECO:0007669"/>
    <property type="project" value="UniProtKB-UniRule"/>
</dbReference>
<keyword evidence="1" id="KW-0032">Aminotransferase</keyword>
<keyword evidence="1" id="KW-0520">NAD</keyword>
<feature type="binding site" evidence="1">
    <location>
        <position position="74"/>
    </location>
    <ligand>
        <name>NAD(+)</name>
        <dbReference type="ChEBI" id="CHEBI:57540"/>
    </ligand>
</feature>
<comment type="miscellaneous">
    <text evidence="1">In cannonical biotin synthesis a pimeloyl-conjugate is transformed into biotin by the subsequent action of BioF, BioA, BioD and BioB. This enzyme replaces BioA and performs the first half-reaction of BioD.</text>
</comment>
<comment type="similarity">
    <text evidence="1">Belongs to the BioU family.</text>
</comment>
<feature type="modified residue" description="Allysine" evidence="1">
    <location>
        <position position="141"/>
    </location>
</feature>
<feature type="active site" description="Proton donor and proton acceptor" evidence="1">
    <location>
        <position position="215"/>
    </location>
</feature>
<proteinExistence type="inferred from homology"/>
<dbReference type="SUPFAM" id="SSF51735">
    <property type="entry name" value="NAD(P)-binding Rossmann-fold domains"/>
    <property type="match status" value="1"/>
</dbReference>
<dbReference type="RefSeq" id="WP_254014040.1">
    <property type="nucleotide sequence ID" value="NZ_JAMZMM010000309.1"/>
</dbReference>
<evidence type="ECO:0000256" key="1">
    <source>
        <dbReference type="HAMAP-Rule" id="MF_00852"/>
    </source>
</evidence>
<keyword evidence="5" id="KW-1185">Reference proteome</keyword>
<evidence type="ECO:0000259" key="2">
    <source>
        <dbReference type="Pfam" id="PF00208"/>
    </source>
</evidence>
<keyword evidence="1" id="KW-0547">Nucleotide-binding</keyword>
<dbReference type="InterPro" id="IPR044262">
    <property type="entry name" value="BioU-like"/>
</dbReference>
<dbReference type="InterPro" id="IPR036291">
    <property type="entry name" value="NAD(P)-bd_dom_sf"/>
</dbReference>
<comment type="subunit">
    <text evidence="1">Monomer.</text>
</comment>
<dbReference type="HAMAP" id="MF_00852">
    <property type="entry name" value="BioU"/>
    <property type="match status" value="1"/>
</dbReference>
<keyword evidence="1" id="KW-0521">NADP</keyword>
<keyword evidence="1" id="KW-0093">Biotin biosynthesis</keyword>
<dbReference type="GO" id="GO:0008483">
    <property type="term" value="F:transaminase activity"/>
    <property type="evidence" value="ECO:0007669"/>
    <property type="project" value="UniProtKB-KW"/>
</dbReference>
<dbReference type="EMBL" id="JAMZMM010000309">
    <property type="protein sequence ID" value="MCP2731297.1"/>
    <property type="molecule type" value="Genomic_DNA"/>
</dbReference>
<dbReference type="AlphaFoldDB" id="A0AAE3GV67"/>
<dbReference type="EC" id="2.6.1.121" evidence="1"/>
<comment type="function">
    <text evidence="1">A 'suicide' enzyme that participates in biotin synthesis. Catalyzes the formation of (S)-8-amino-7-oxononanoate (DAN-carbamic acid) from (7R,8S)-8-amino-7-(carboxyamino)nonanoate (DAN), a function equivalent to the cannonical BioA reaction and the first half-reaction of BioD. The cellular requirement for biotin is thought be low enough that this single turnover enzyme supplies a sufficient amount of the cofactor. Overall it catalyzes three reactions: formation of a covalent linkage with 8-amino-7-oxononanoate to yield a BioU-DAN conjugate at the epsilon-amino group of Lys124 of BioU using NAD(P)H, carboxylation of the conjugate to form BioU-DAN-carbamic acid, and release of DAN-carbamic acid using NAD(P)+.</text>
</comment>
<comment type="catalytic activity">
    <reaction evidence="1">
        <text>N(6)-[(2S,3R)-2-amino-8-carboxyoctan-3-yl]-L-lysyl-[protein] + CO2 + NADP(+) + H2O = (7R,8S)-8-amino-7-(carboxyamino)nonanoate + (S)-2-amino-6-oxohexanoyl-[protein] + NADPH + 3 H(+)</text>
        <dbReference type="Rhea" id="RHEA:63668"/>
        <dbReference type="Rhea" id="RHEA-COMP:12448"/>
        <dbReference type="Rhea" id="RHEA-COMP:16405"/>
        <dbReference type="ChEBI" id="CHEBI:15377"/>
        <dbReference type="ChEBI" id="CHEBI:15378"/>
        <dbReference type="ChEBI" id="CHEBI:16526"/>
        <dbReference type="ChEBI" id="CHEBI:57783"/>
        <dbReference type="ChEBI" id="CHEBI:58349"/>
        <dbReference type="ChEBI" id="CHEBI:131803"/>
        <dbReference type="ChEBI" id="CHEBI:149470"/>
        <dbReference type="ChEBI" id="CHEBI:149472"/>
    </reaction>
</comment>
<evidence type="ECO:0000313" key="4">
    <source>
        <dbReference type="EMBL" id="MCP2731300.1"/>
    </source>
</evidence>
<accession>A0AAE3GV67</accession>
<comment type="catalytic activity">
    <reaction evidence="1">
        <text>(8S)-8-amino-7-oxononanoate + L-lysyl-[protein] + NADPH + H(+) = N(6)-[(2S,3R)-2-amino-8-carboxyoctan-3-yl]-L-lysyl-[protein] + NADP(+) + H2O</text>
        <dbReference type="Rhea" id="RHEA:63664"/>
        <dbReference type="Rhea" id="RHEA-COMP:9752"/>
        <dbReference type="Rhea" id="RHEA-COMP:16405"/>
        <dbReference type="ChEBI" id="CHEBI:15377"/>
        <dbReference type="ChEBI" id="CHEBI:15378"/>
        <dbReference type="ChEBI" id="CHEBI:29969"/>
        <dbReference type="ChEBI" id="CHEBI:57783"/>
        <dbReference type="ChEBI" id="CHEBI:58349"/>
        <dbReference type="ChEBI" id="CHEBI:149468"/>
        <dbReference type="ChEBI" id="CHEBI:149472"/>
    </reaction>
</comment>
<comment type="caution">
    <text evidence="4">The sequence shown here is derived from an EMBL/GenBank/DDBJ whole genome shotgun (WGS) entry which is preliminary data.</text>
</comment>
<feature type="domain" description="Glutamate/phenylalanine/leucine/valine/L-tryptophan dehydrogenase C-terminal" evidence="2">
    <location>
        <begin position="20"/>
        <end position="85"/>
    </location>
</feature>
<comment type="catalytic activity">
    <reaction evidence="1">
        <text>(8S)-8-amino-7-oxononanoate + L-lysyl-[protein] + CO2 = (7R,8S)-8-amino-7-(carboxyamino)nonanoate + (S)-2-amino-6-oxohexanoyl-[protein] + 2 H(+)</text>
        <dbReference type="Rhea" id="RHEA:63660"/>
        <dbReference type="Rhea" id="RHEA-COMP:9752"/>
        <dbReference type="Rhea" id="RHEA-COMP:12448"/>
        <dbReference type="ChEBI" id="CHEBI:15378"/>
        <dbReference type="ChEBI" id="CHEBI:16526"/>
        <dbReference type="ChEBI" id="CHEBI:29969"/>
        <dbReference type="ChEBI" id="CHEBI:131803"/>
        <dbReference type="ChEBI" id="CHEBI:149468"/>
        <dbReference type="ChEBI" id="CHEBI:149470"/>
        <dbReference type="EC" id="2.6.1.121"/>
    </reaction>
</comment>
<feature type="binding site" evidence="1">
    <location>
        <begin position="207"/>
        <end position="208"/>
    </location>
    <ligand>
        <name>NAD(+)</name>
        <dbReference type="ChEBI" id="CHEBI:57540"/>
    </ligand>
</feature>
<evidence type="ECO:0000313" key="3">
    <source>
        <dbReference type="EMBL" id="MCP2731297.1"/>
    </source>
</evidence>
<keyword evidence="1" id="KW-0808">Transferase</keyword>
<reference evidence="4" key="1">
    <citation type="submission" date="2022-06" db="EMBL/GenBank/DDBJ databases">
        <title>New cyanobacteria of genus Symplocastrum in benthos of Lake Baikal.</title>
        <authorList>
            <person name="Sorokovikova E."/>
            <person name="Tikhonova I."/>
            <person name="Krasnopeev A."/>
            <person name="Evseev P."/>
            <person name="Gladkikh A."/>
            <person name="Belykh O."/>
        </authorList>
    </citation>
    <scope>NUCLEOTIDE SEQUENCE</scope>
    <source>
        <strain evidence="4">BBK-W-15</strain>
    </source>
</reference>
<gene>
    <name evidence="1" type="primary">bioU</name>
    <name evidence="3" type="ORF">NJ959_23000</name>
    <name evidence="4" type="ORF">NJ959_23015</name>
</gene>
<dbReference type="InterPro" id="IPR006096">
    <property type="entry name" value="Glu/Leu/Phe/Val/Trp_DH_C"/>
</dbReference>
<feature type="binding site" evidence="1">
    <location>
        <begin position="29"/>
        <end position="33"/>
    </location>
    <ligand>
        <name>NAD(+)</name>
        <dbReference type="ChEBI" id="CHEBI:57540"/>
    </ligand>
</feature>
<evidence type="ECO:0000313" key="5">
    <source>
        <dbReference type="Proteomes" id="UP001204953"/>
    </source>
</evidence>
<name>A0AAE3GV67_9CYAN</name>
<sequence>MSEKQLTNPTPSSIDNSLHINRIRVGVLGFGGLGEAAARLLTPKQEMIWVAAADKKGYAYDPNGLNCDRAITTYKSQGSLGYLEPTGTLSNQAISDLIEKAKTSVDGYFLALPNLPNTFMASVARQFIASGWRGVLVDALKRTSAVEQLLTLKDELQGAGITYMTGCGATPGLLTAAAALAAQSYAEIHTVKITFGVGIANWEAYRATIREDIAHLPGYDVEKATQMSDAEVEALLNRTNGILALENMEHADDVMLELAGICDRDRVTVGGVVDTRNPQKPLSTNVQITGRTFEGKISTHTFTLGDETSMAANVCGPAFGYLKAGVSLHRRGIYGLFTAAEVMPQFVR</sequence>
<feature type="active site" description="Proton acceptor" evidence="1">
    <location>
        <position position="211"/>
    </location>
</feature>
<dbReference type="GO" id="GO:0050661">
    <property type="term" value="F:NADP binding"/>
    <property type="evidence" value="ECO:0007669"/>
    <property type="project" value="UniProtKB-UniRule"/>
</dbReference>
<comment type="catalytic activity">
    <reaction evidence="1">
        <text>N(6)-[(2S,3R)-2-amino-8-carboxyoctan-3-yl]-L-lysyl-[protein] + CO2 + NAD(+) + H2O = (7R,8S)-8-amino-7-(carboxyamino)nonanoate + (S)-2-amino-6-oxohexanoyl-[protein] + NADH + 3 H(+)</text>
        <dbReference type="Rhea" id="RHEA:63676"/>
        <dbReference type="Rhea" id="RHEA-COMP:12448"/>
        <dbReference type="Rhea" id="RHEA-COMP:16405"/>
        <dbReference type="ChEBI" id="CHEBI:15377"/>
        <dbReference type="ChEBI" id="CHEBI:15378"/>
        <dbReference type="ChEBI" id="CHEBI:16526"/>
        <dbReference type="ChEBI" id="CHEBI:57540"/>
        <dbReference type="ChEBI" id="CHEBI:57945"/>
        <dbReference type="ChEBI" id="CHEBI:131803"/>
        <dbReference type="ChEBI" id="CHEBI:149470"/>
        <dbReference type="ChEBI" id="CHEBI:149472"/>
    </reaction>
</comment>
<feature type="active site" description="Nucleophile" evidence="1">
    <location>
        <position position="141"/>
    </location>
</feature>
<dbReference type="GO" id="GO:0016491">
    <property type="term" value="F:oxidoreductase activity"/>
    <property type="evidence" value="ECO:0007669"/>
    <property type="project" value="InterPro"/>
</dbReference>
<dbReference type="GO" id="GO:0006520">
    <property type="term" value="P:amino acid metabolic process"/>
    <property type="evidence" value="ECO:0007669"/>
    <property type="project" value="InterPro"/>
</dbReference>